<evidence type="ECO:0000259" key="1">
    <source>
        <dbReference type="Pfam" id="PF00535"/>
    </source>
</evidence>
<dbReference type="EMBL" id="LR536450">
    <property type="protein sequence ID" value="VFU08120.1"/>
    <property type="molecule type" value="Genomic_DNA"/>
</dbReference>
<keyword evidence="2" id="KW-0808">Transferase</keyword>
<dbReference type="Gene3D" id="3.90.550.10">
    <property type="entry name" value="Spore Coat Polysaccharide Biosynthesis Protein SpsA, Chain A"/>
    <property type="match status" value="1"/>
</dbReference>
<sequence>MPMPLKIGNLKAAPHLASLLLIARSRIFDANWYKTEYPESVARGFSPLVHYLLEGARQGARPHILFDPVWYRRSRAPTQRDQNPLLDYIKYGAAEGFEPSPYFSSSYYRKLAGDLRGLTPLGHFIAHGLPRGVSPTLLFDRDWYLSQNSDVREAGFDPFLHFVASGSRDGRSPGPLFDASWYRMKNADVRDGGFEPLPHYLAFGAAEGRKPHERFDPAFYAAKASDPLVTPENALVEYAEVGREQWRSSHAFLPPPDSPVAAFEQFPWRHPGSRSERFDAPFRVLIVDLAPSPSARARNIELCRALNTLPQLDVHILTNAPPGFAQAAGATLDLSRSEFASLDHAVVVDRLLRALKFRDPRALVIEAENAIPQLPETCAALNLPYYRLDVDTARSTAEWTELLHTRTGYCALPRPTISVIIPNYNHARYLDERLKSIFAQQSPPDEIIFLDDASDDESLAIARASKARSKIPFAILTNPRNSGSPFKQWAKGVSQAKCDLVWIAESDDSSDPRFLQRMTESFTDPDVVLAYSDSEVIGTRGEILAQSYRFYTDTLDELKWLTGYVESGASEILTTLAIKNTIPNVSSAVFKRTALVDAIRQIQDFRYCGDWRAYLACLRQGKIAFRPEALNRHRQEPGGVTQGGERATLGVQEALVIKQDIFAHSQCTNRVVWLSLAQTVFEYEMRSLALAGGRPAFTANEALANSLHEMSVVIGRQRPHYFAHQEEVSLYVRALAESSTGLDKAAREALVARVLTELRVIAKREA</sequence>
<evidence type="ECO:0000313" key="3">
    <source>
        <dbReference type="Proteomes" id="UP000294360"/>
    </source>
</evidence>
<dbReference type="PANTHER" id="PTHR43685">
    <property type="entry name" value="GLYCOSYLTRANSFERASE"/>
    <property type="match status" value="1"/>
</dbReference>
<dbReference type="AlphaFoldDB" id="A0A4U8YYZ9"/>
<gene>
    <name evidence="2" type="ORF">MTUNDRAET4_1227</name>
</gene>
<name>A0A4U8YYZ9_METTU</name>
<dbReference type="SUPFAM" id="SSF53448">
    <property type="entry name" value="Nucleotide-diphospho-sugar transferases"/>
    <property type="match status" value="1"/>
</dbReference>
<dbReference type="RefSeq" id="WP_134487978.1">
    <property type="nucleotide sequence ID" value="NZ_CP139089.1"/>
</dbReference>
<organism evidence="2 3">
    <name type="scientific">Methylocella tundrae</name>
    <dbReference type="NCBI Taxonomy" id="227605"/>
    <lineage>
        <taxon>Bacteria</taxon>
        <taxon>Pseudomonadati</taxon>
        <taxon>Pseudomonadota</taxon>
        <taxon>Alphaproteobacteria</taxon>
        <taxon>Hyphomicrobiales</taxon>
        <taxon>Beijerinckiaceae</taxon>
        <taxon>Methylocella</taxon>
    </lineage>
</organism>
<protein>
    <submittedName>
        <fullName evidence="2">Glycosyl transferase family 2</fullName>
    </submittedName>
</protein>
<dbReference type="Pfam" id="PF00535">
    <property type="entry name" value="Glycos_transf_2"/>
    <property type="match status" value="1"/>
</dbReference>
<proteinExistence type="predicted"/>
<dbReference type="PANTHER" id="PTHR43685:SF2">
    <property type="entry name" value="GLYCOSYLTRANSFERASE 2-LIKE DOMAIN-CONTAINING PROTEIN"/>
    <property type="match status" value="1"/>
</dbReference>
<reference evidence="2 3" key="1">
    <citation type="submission" date="2019-03" db="EMBL/GenBank/DDBJ databases">
        <authorList>
            <person name="Kox A.R. M."/>
        </authorList>
    </citation>
    <scope>NUCLEOTIDE SEQUENCE [LARGE SCALE GENOMIC DNA]</scope>
    <source>
        <strain evidence="2">MTUNDRAET4 annotated genome</strain>
    </source>
</reference>
<dbReference type="InterPro" id="IPR029044">
    <property type="entry name" value="Nucleotide-diphossugar_trans"/>
</dbReference>
<dbReference type="GO" id="GO:0016740">
    <property type="term" value="F:transferase activity"/>
    <property type="evidence" value="ECO:0007669"/>
    <property type="project" value="UniProtKB-KW"/>
</dbReference>
<dbReference type="Proteomes" id="UP000294360">
    <property type="component" value="Chromosome"/>
</dbReference>
<dbReference type="KEGG" id="mtun:MTUNDRAET4_1227"/>
<accession>A0A4U8YYZ9</accession>
<dbReference type="InterPro" id="IPR050834">
    <property type="entry name" value="Glycosyltransf_2"/>
</dbReference>
<dbReference type="OrthoDB" id="174925at2"/>
<evidence type="ECO:0000313" key="2">
    <source>
        <dbReference type="EMBL" id="VFU08120.1"/>
    </source>
</evidence>
<feature type="domain" description="Glycosyltransferase 2-like" evidence="1">
    <location>
        <begin position="418"/>
        <end position="540"/>
    </location>
</feature>
<dbReference type="InterPro" id="IPR001173">
    <property type="entry name" value="Glyco_trans_2-like"/>
</dbReference>
<dbReference type="GO" id="GO:0044010">
    <property type="term" value="P:single-species biofilm formation"/>
    <property type="evidence" value="ECO:0007669"/>
    <property type="project" value="TreeGrafter"/>
</dbReference>